<evidence type="ECO:0000256" key="2">
    <source>
        <dbReference type="ARBA" id="ARBA00006574"/>
    </source>
</evidence>
<keyword evidence="4" id="KW-0611">Plant defense</keyword>
<dbReference type="GO" id="GO:0006952">
    <property type="term" value="P:defense response"/>
    <property type="evidence" value="ECO:0007669"/>
    <property type="project" value="UniProtKB-KW"/>
</dbReference>
<accession>A0A2G2W5K0</accession>
<proteinExistence type="inferred from homology"/>
<evidence type="ECO:0000313" key="9">
    <source>
        <dbReference type="EMBL" id="PHT40511.1"/>
    </source>
</evidence>
<evidence type="ECO:0000256" key="8">
    <source>
        <dbReference type="SAM" id="Phobius"/>
    </source>
</evidence>
<keyword evidence="5 8" id="KW-1133">Transmembrane helix</keyword>
<evidence type="ECO:0000256" key="5">
    <source>
        <dbReference type="ARBA" id="ARBA00022989"/>
    </source>
</evidence>
<dbReference type="Pfam" id="PF03094">
    <property type="entry name" value="Mlo"/>
    <property type="match status" value="1"/>
</dbReference>
<sequence length="212" mass="23550">MAAGAAGSRELDQTPTWAVALVCAVIVLISIFLEKVLHAVGEAFERRRKSALVEALEKIKGELMVLGFISLLLTFGQNYIAKICIPERVANTMLPCPPKNTHAYGGGHHAPGRGHHLPKEGSGDHRRRLLSDHFRILAADSPAGTCQMIRGWKEWEREVEQDYEASNVLFFQLSIEPKVLGTETRVLKRWRDGPLGFCKDMTLRPNSIPEAS</sequence>
<protein>
    <recommendedName>
        <fullName evidence="11">MLO-like protein</fullName>
    </recommendedName>
</protein>
<keyword evidence="3 8" id="KW-0812">Transmembrane</keyword>
<keyword evidence="7" id="KW-0568">Pathogenesis-related protein</keyword>
<dbReference type="STRING" id="33114.A0A2G2W5K0"/>
<feature type="transmembrane region" description="Helical" evidence="8">
    <location>
        <begin position="17"/>
        <end position="40"/>
    </location>
</feature>
<dbReference type="OrthoDB" id="1388414at2759"/>
<comment type="subcellular location">
    <subcellularLocation>
        <location evidence="1">Membrane</location>
        <topology evidence="1">Multi-pass membrane protein</topology>
    </subcellularLocation>
</comment>
<reference evidence="9 10" key="1">
    <citation type="journal article" date="2017" name="Genome Biol.">
        <title>New reference genome sequences of hot pepper reveal the massive evolution of plant disease-resistance genes by retroduplication.</title>
        <authorList>
            <person name="Kim S."/>
            <person name="Park J."/>
            <person name="Yeom S.I."/>
            <person name="Kim Y.M."/>
            <person name="Seo E."/>
            <person name="Kim K.T."/>
            <person name="Kim M.S."/>
            <person name="Lee J.M."/>
            <person name="Cheong K."/>
            <person name="Shin H.S."/>
            <person name="Kim S.B."/>
            <person name="Han K."/>
            <person name="Lee J."/>
            <person name="Park M."/>
            <person name="Lee H.A."/>
            <person name="Lee H.Y."/>
            <person name="Lee Y."/>
            <person name="Oh S."/>
            <person name="Lee J.H."/>
            <person name="Choi E."/>
            <person name="Choi E."/>
            <person name="Lee S.E."/>
            <person name="Jeon J."/>
            <person name="Kim H."/>
            <person name="Choi G."/>
            <person name="Song H."/>
            <person name="Lee J."/>
            <person name="Lee S.C."/>
            <person name="Kwon J.K."/>
            <person name="Lee H.Y."/>
            <person name="Koo N."/>
            <person name="Hong Y."/>
            <person name="Kim R.W."/>
            <person name="Kang W.H."/>
            <person name="Huh J.H."/>
            <person name="Kang B.C."/>
            <person name="Yang T.J."/>
            <person name="Lee Y.H."/>
            <person name="Bennetzen J.L."/>
            <person name="Choi D."/>
        </authorList>
    </citation>
    <scope>NUCLEOTIDE SEQUENCE [LARGE SCALE GENOMIC DNA]</scope>
    <source>
        <strain evidence="10">cv. PBC81</strain>
    </source>
</reference>
<evidence type="ECO:0000256" key="6">
    <source>
        <dbReference type="ARBA" id="ARBA00023136"/>
    </source>
</evidence>
<dbReference type="InterPro" id="IPR004326">
    <property type="entry name" value="Mlo"/>
</dbReference>
<keyword evidence="10" id="KW-1185">Reference proteome</keyword>
<evidence type="ECO:0000313" key="10">
    <source>
        <dbReference type="Proteomes" id="UP000224567"/>
    </source>
</evidence>
<name>A0A2G2W5K0_CAPBA</name>
<comment type="caution">
    <text evidence="9">The sequence shown here is derived from an EMBL/GenBank/DDBJ whole genome shotgun (WGS) entry which is preliminary data.</text>
</comment>
<gene>
    <name evidence="9" type="ORF">CQW23_19365</name>
</gene>
<dbReference type="EMBL" id="MLFT02000008">
    <property type="protein sequence ID" value="PHT40511.1"/>
    <property type="molecule type" value="Genomic_DNA"/>
</dbReference>
<dbReference type="PANTHER" id="PTHR31942">
    <property type="entry name" value="MLO-LIKE PROTEIN 1"/>
    <property type="match status" value="1"/>
</dbReference>
<evidence type="ECO:0000256" key="1">
    <source>
        <dbReference type="ARBA" id="ARBA00004141"/>
    </source>
</evidence>
<evidence type="ECO:0008006" key="11">
    <source>
        <dbReference type="Google" id="ProtNLM"/>
    </source>
</evidence>
<organism evidence="9 10">
    <name type="scientific">Capsicum baccatum</name>
    <name type="common">Peruvian pepper</name>
    <dbReference type="NCBI Taxonomy" id="33114"/>
    <lineage>
        <taxon>Eukaryota</taxon>
        <taxon>Viridiplantae</taxon>
        <taxon>Streptophyta</taxon>
        <taxon>Embryophyta</taxon>
        <taxon>Tracheophyta</taxon>
        <taxon>Spermatophyta</taxon>
        <taxon>Magnoliopsida</taxon>
        <taxon>eudicotyledons</taxon>
        <taxon>Gunneridae</taxon>
        <taxon>Pentapetalae</taxon>
        <taxon>asterids</taxon>
        <taxon>lamiids</taxon>
        <taxon>Solanales</taxon>
        <taxon>Solanaceae</taxon>
        <taxon>Solanoideae</taxon>
        <taxon>Capsiceae</taxon>
        <taxon>Capsicum</taxon>
    </lineage>
</organism>
<evidence type="ECO:0000256" key="7">
    <source>
        <dbReference type="ARBA" id="ARBA00023265"/>
    </source>
</evidence>
<dbReference type="AlphaFoldDB" id="A0A2G2W5K0"/>
<comment type="similarity">
    <text evidence="2">Belongs to the MLO family.</text>
</comment>
<dbReference type="GO" id="GO:0016020">
    <property type="term" value="C:membrane"/>
    <property type="evidence" value="ECO:0007669"/>
    <property type="project" value="UniProtKB-SubCell"/>
</dbReference>
<keyword evidence="6 8" id="KW-0472">Membrane</keyword>
<dbReference type="Proteomes" id="UP000224567">
    <property type="component" value="Unassembled WGS sequence"/>
</dbReference>
<evidence type="ECO:0000256" key="4">
    <source>
        <dbReference type="ARBA" id="ARBA00022821"/>
    </source>
</evidence>
<reference evidence="10" key="2">
    <citation type="journal article" date="2017" name="J. Anim. Genet.">
        <title>Multiple reference genome sequences of hot pepper reveal the massive evolution of plant disease resistance genes by retroduplication.</title>
        <authorList>
            <person name="Kim S."/>
            <person name="Park J."/>
            <person name="Yeom S.-I."/>
            <person name="Kim Y.-M."/>
            <person name="Seo E."/>
            <person name="Kim K.-T."/>
            <person name="Kim M.-S."/>
            <person name="Lee J.M."/>
            <person name="Cheong K."/>
            <person name="Shin H.-S."/>
            <person name="Kim S.-B."/>
            <person name="Han K."/>
            <person name="Lee J."/>
            <person name="Park M."/>
            <person name="Lee H.-A."/>
            <person name="Lee H.-Y."/>
            <person name="Lee Y."/>
            <person name="Oh S."/>
            <person name="Lee J.H."/>
            <person name="Choi E."/>
            <person name="Choi E."/>
            <person name="Lee S.E."/>
            <person name="Jeon J."/>
            <person name="Kim H."/>
            <person name="Choi G."/>
            <person name="Song H."/>
            <person name="Lee J."/>
            <person name="Lee S.-C."/>
            <person name="Kwon J.-K."/>
            <person name="Lee H.-Y."/>
            <person name="Koo N."/>
            <person name="Hong Y."/>
            <person name="Kim R.W."/>
            <person name="Kang W.-H."/>
            <person name="Huh J.H."/>
            <person name="Kang B.-C."/>
            <person name="Yang T.-J."/>
            <person name="Lee Y.-H."/>
            <person name="Bennetzen J.L."/>
            <person name="Choi D."/>
        </authorList>
    </citation>
    <scope>NUCLEOTIDE SEQUENCE [LARGE SCALE GENOMIC DNA]</scope>
    <source>
        <strain evidence="10">cv. PBC81</strain>
    </source>
</reference>
<evidence type="ECO:0000256" key="3">
    <source>
        <dbReference type="ARBA" id="ARBA00022692"/>
    </source>
</evidence>
<dbReference type="PANTHER" id="PTHR31942:SF131">
    <property type="entry name" value="OS05G0183566 PROTEIN"/>
    <property type="match status" value="1"/>
</dbReference>